<dbReference type="EMBL" id="UINC01153496">
    <property type="protein sequence ID" value="SVD48249.1"/>
    <property type="molecule type" value="Genomic_DNA"/>
</dbReference>
<gene>
    <name evidence="1" type="ORF">METZ01_LOCUS401103</name>
</gene>
<proteinExistence type="predicted"/>
<reference evidence="1" key="1">
    <citation type="submission" date="2018-05" db="EMBL/GenBank/DDBJ databases">
        <authorList>
            <person name="Lanie J.A."/>
            <person name="Ng W.-L."/>
            <person name="Kazmierczak K.M."/>
            <person name="Andrzejewski T.M."/>
            <person name="Davidsen T.M."/>
            <person name="Wayne K.J."/>
            <person name="Tettelin H."/>
            <person name="Glass J.I."/>
            <person name="Rusch D."/>
            <person name="Podicherti R."/>
            <person name="Tsui H.-C.T."/>
            <person name="Winkler M.E."/>
        </authorList>
    </citation>
    <scope>NUCLEOTIDE SEQUENCE</scope>
</reference>
<organism evidence="1">
    <name type="scientific">marine metagenome</name>
    <dbReference type="NCBI Taxonomy" id="408172"/>
    <lineage>
        <taxon>unclassified sequences</taxon>
        <taxon>metagenomes</taxon>
        <taxon>ecological metagenomes</taxon>
    </lineage>
</organism>
<dbReference type="InterPro" id="IPR032675">
    <property type="entry name" value="LRR_dom_sf"/>
</dbReference>
<feature type="non-terminal residue" evidence="1">
    <location>
        <position position="60"/>
    </location>
</feature>
<dbReference type="Gene3D" id="3.80.10.10">
    <property type="entry name" value="Ribonuclease Inhibitor"/>
    <property type="match status" value="1"/>
</dbReference>
<evidence type="ECO:0000313" key="1">
    <source>
        <dbReference type="EMBL" id="SVD48249.1"/>
    </source>
</evidence>
<dbReference type="SUPFAM" id="SSF52047">
    <property type="entry name" value="RNI-like"/>
    <property type="match status" value="1"/>
</dbReference>
<protein>
    <recommendedName>
        <fullName evidence="2">Leucine-rich repeat domain-containing protein</fullName>
    </recommendedName>
</protein>
<name>A0A382VNW0_9ZZZZ</name>
<evidence type="ECO:0008006" key="2">
    <source>
        <dbReference type="Google" id="ProtNLM"/>
    </source>
</evidence>
<sequence>MNSNKNGLRVTELLGRSIRTGNPCLDLSYERLGDAGAIFLTRMKDLSHVTQLNLSWNELT</sequence>
<accession>A0A382VNW0</accession>
<dbReference type="AlphaFoldDB" id="A0A382VNW0"/>